<dbReference type="GO" id="GO:0005198">
    <property type="term" value="F:structural molecule activity"/>
    <property type="evidence" value="ECO:0007669"/>
    <property type="project" value="InterPro"/>
</dbReference>
<name>A0A7S6SW70_9PHYC</name>
<feature type="domain" description="Major capsid protein N-terminal" evidence="5">
    <location>
        <begin position="34"/>
        <end position="222"/>
    </location>
</feature>
<evidence type="ECO:0000256" key="3">
    <source>
        <dbReference type="ARBA" id="ARBA00022844"/>
    </source>
</evidence>
<dbReference type="GO" id="GO:0019028">
    <property type="term" value="C:viral capsid"/>
    <property type="evidence" value="ECO:0007669"/>
    <property type="project" value="UniProtKB-KW"/>
</dbReference>
<dbReference type="Gene3D" id="2.70.9.10">
    <property type="entry name" value="Adenovirus Type 2 Hexon, domain 4"/>
    <property type="match status" value="1"/>
</dbReference>
<dbReference type="InterPro" id="IPR016112">
    <property type="entry name" value="VP_dsDNA_II"/>
</dbReference>
<accession>A0A7S6SW70</accession>
<keyword evidence="3" id="KW-0946">Virion</keyword>
<dbReference type="Gene3D" id="2.70.9.20">
    <property type="entry name" value="Major capsid protein Vp54"/>
    <property type="match status" value="1"/>
</dbReference>
<proteinExistence type="predicted"/>
<evidence type="ECO:0008006" key="7">
    <source>
        <dbReference type="Google" id="ProtNLM"/>
    </source>
</evidence>
<evidence type="ECO:0000259" key="4">
    <source>
        <dbReference type="Pfam" id="PF04451"/>
    </source>
</evidence>
<evidence type="ECO:0000256" key="2">
    <source>
        <dbReference type="ARBA" id="ARBA00022561"/>
    </source>
</evidence>
<evidence type="ECO:0000259" key="5">
    <source>
        <dbReference type="Pfam" id="PF16903"/>
    </source>
</evidence>
<feature type="domain" description="Major capsid protein C-terminal" evidence="4">
    <location>
        <begin position="250"/>
        <end position="415"/>
    </location>
</feature>
<sequence>MCDTSGPNTGAVLRMNAIGKQDTYLLSDEPDKSFFKYDSKNHAHFTKFHKSLNVSKPSTAKPNWPFGETIKVTLNPRNMGDLLSNMYISLTLPSINNANDEYFADQVGRHIFKSITMRVDDLIVETFHDDWGIIYDEMYLDESEKRTKRYTLNRNLAEDTSLLAGNAVFGGLKSKLFIPIPFFFSRKYESDEYETNKPNRPYFPTCAIHKQKIEFEFVFRPKTFFTNAAGTVSLDGFDIITEEITIPNEERVYIKSKEHTFITDVVKKHPSLEIKTGETDVKLELVPDIPVKNIFWFFRQADFEIENIFDGTGNTLLANVFANRYNFSSNVEYSVKNEFYNPPMEKAKIFINGEDMPNLQDSDHKYYKYVVPFTSRLSRPYRNIYTYAFSMNPINVEPSGSLDFSQLQSNKTTLEVNMKSGLTRDYILHAYYVGYQTFSFKEGFMSRAY</sequence>
<reference evidence="6" key="1">
    <citation type="submission" date="2019-02" db="EMBL/GenBank/DDBJ databases">
        <authorList>
            <person name="Bachy C."/>
            <person name="Yung C.-M."/>
            <person name="Roux S."/>
            <person name="Sullivan M.B."/>
            <person name="Worden A.Z."/>
        </authorList>
    </citation>
    <scope>NUCLEOTIDE SEQUENCE</scope>
    <source>
        <strain evidence="6">BII-V2</strain>
    </source>
</reference>
<evidence type="ECO:0000256" key="1">
    <source>
        <dbReference type="ARBA" id="ARBA00004328"/>
    </source>
</evidence>
<keyword evidence="2" id="KW-0167">Capsid protein</keyword>
<dbReference type="InterPro" id="IPR007542">
    <property type="entry name" value="MCP_C"/>
</dbReference>
<organism evidence="6">
    <name type="scientific">Bathycoccus sp. RCC716 virus 2</name>
    <dbReference type="NCBI Taxonomy" id="2530039"/>
    <lineage>
        <taxon>Viruses</taxon>
        <taxon>Varidnaviria</taxon>
        <taxon>Bamfordvirae</taxon>
        <taxon>Nucleocytoviricota</taxon>
        <taxon>Megaviricetes</taxon>
        <taxon>Algavirales</taxon>
        <taxon>Phycodnaviridae</taxon>
        <taxon>Prasinovirus</taxon>
    </lineage>
</organism>
<dbReference type="Pfam" id="PF04451">
    <property type="entry name" value="Capsid_NCLDV"/>
    <property type="match status" value="1"/>
</dbReference>
<protein>
    <recommendedName>
        <fullName evidence="7">Major capsid protein N-terminal domain-containing protein</fullName>
    </recommendedName>
</protein>
<dbReference type="Pfam" id="PF16903">
    <property type="entry name" value="Capsid_N"/>
    <property type="match status" value="1"/>
</dbReference>
<dbReference type="SUPFAM" id="SSF49749">
    <property type="entry name" value="Group II dsDNA viruses VP"/>
    <property type="match status" value="2"/>
</dbReference>
<evidence type="ECO:0000313" key="6">
    <source>
        <dbReference type="EMBL" id="QOR60347.1"/>
    </source>
</evidence>
<dbReference type="EMBL" id="MK522038">
    <property type="protein sequence ID" value="QOR60347.1"/>
    <property type="molecule type" value="Genomic_DNA"/>
</dbReference>
<dbReference type="InterPro" id="IPR031654">
    <property type="entry name" value="Capsid_N"/>
</dbReference>
<comment type="subcellular location">
    <subcellularLocation>
        <location evidence="1">Virion</location>
    </subcellularLocation>
</comment>
<dbReference type="InterPro" id="IPR038519">
    <property type="entry name" value="MCP_C_sf"/>
</dbReference>